<dbReference type="Proteomes" id="UP001165085">
    <property type="component" value="Unassembled WGS sequence"/>
</dbReference>
<dbReference type="AlphaFoldDB" id="A0A9W7BR08"/>
<gene>
    <name evidence="1" type="ORF">TrST_g6293</name>
</gene>
<evidence type="ECO:0000313" key="1">
    <source>
        <dbReference type="EMBL" id="GMH95861.1"/>
    </source>
</evidence>
<evidence type="ECO:0000313" key="2">
    <source>
        <dbReference type="Proteomes" id="UP001165085"/>
    </source>
</evidence>
<dbReference type="EMBL" id="BRXY01000451">
    <property type="protein sequence ID" value="GMH95861.1"/>
    <property type="molecule type" value="Genomic_DNA"/>
</dbReference>
<protein>
    <submittedName>
        <fullName evidence="1">Uncharacterized protein</fullName>
    </submittedName>
</protein>
<comment type="caution">
    <text evidence="1">The sequence shown here is derived from an EMBL/GenBank/DDBJ whole genome shotgun (WGS) entry which is preliminary data.</text>
</comment>
<organism evidence="1 2">
    <name type="scientific">Triparma strigata</name>
    <dbReference type="NCBI Taxonomy" id="1606541"/>
    <lineage>
        <taxon>Eukaryota</taxon>
        <taxon>Sar</taxon>
        <taxon>Stramenopiles</taxon>
        <taxon>Ochrophyta</taxon>
        <taxon>Bolidophyceae</taxon>
        <taxon>Parmales</taxon>
        <taxon>Triparmaceae</taxon>
        <taxon>Triparma</taxon>
    </lineage>
</organism>
<accession>A0A9W7BR08</accession>
<name>A0A9W7BR08_9STRA</name>
<reference evidence="2" key="1">
    <citation type="journal article" date="2023" name="Commun. Biol.">
        <title>Genome analysis of Parmales, the sister group of diatoms, reveals the evolutionary specialization of diatoms from phago-mixotrophs to photoautotrophs.</title>
        <authorList>
            <person name="Ban H."/>
            <person name="Sato S."/>
            <person name="Yoshikawa S."/>
            <person name="Yamada K."/>
            <person name="Nakamura Y."/>
            <person name="Ichinomiya M."/>
            <person name="Sato N."/>
            <person name="Blanc-Mathieu R."/>
            <person name="Endo H."/>
            <person name="Kuwata A."/>
            <person name="Ogata H."/>
        </authorList>
    </citation>
    <scope>NUCLEOTIDE SEQUENCE [LARGE SCALE GENOMIC DNA]</scope>
    <source>
        <strain evidence="2">NIES 3701</strain>
    </source>
</reference>
<dbReference type="OrthoDB" id="10311244at2759"/>
<keyword evidence="2" id="KW-1185">Reference proteome</keyword>
<sequence length="168" mass="18486">MSKALWCSTFTPLSVIQPVETMATVWTGVYVDKFSPDDQDCSESLRYIDIRNGELEISASGTGDGCKEVWGRRFNSSDSVNPIIYPEEEGVHGLGMDKTSFISKVEMEDAMYEYAQKGALNFTLTAGHVDIGTKVIMWNSVYDGEGGPMPPDGSIAEGSDCDNFWQLN</sequence>
<proteinExistence type="predicted"/>